<dbReference type="Proteomes" id="UP000049077">
    <property type="component" value="Unassembled WGS sequence"/>
</dbReference>
<proteinExistence type="predicted"/>
<comment type="caution">
    <text evidence="2">The sequence shown here is derived from an EMBL/GenBank/DDBJ whole genome shotgun (WGS) entry which is preliminary data.</text>
</comment>
<evidence type="ECO:0000256" key="1">
    <source>
        <dbReference type="SAM" id="MobiDB-lite"/>
    </source>
</evidence>
<reference evidence="2 4" key="1">
    <citation type="submission" date="2014-06" db="EMBL/GenBank/DDBJ databases">
        <authorList>
            <person name="Le Roux F."/>
        </authorList>
    </citation>
    <scope>NUCLEOTIDE SEQUENCE</scope>
    <source>
        <strain evidence="3 4">J5-4</strain>
        <strain evidence="2">J5-5</strain>
    </source>
</reference>
<evidence type="ECO:0000313" key="4">
    <source>
        <dbReference type="Proteomes" id="UP000049077"/>
    </source>
</evidence>
<evidence type="ECO:0000313" key="5">
    <source>
        <dbReference type="Proteomes" id="UP000049495"/>
    </source>
</evidence>
<dbReference type="EMBL" id="CCJV01000084">
    <property type="protein sequence ID" value="CDT35908.1"/>
    <property type="molecule type" value="Genomic_DNA"/>
</dbReference>
<reference evidence="5" key="2">
    <citation type="submission" date="2014-06" db="EMBL/GenBank/DDBJ databases">
        <authorList>
            <person name="Le Roux Frederique"/>
        </authorList>
    </citation>
    <scope>NUCLEOTIDE SEQUENCE [LARGE SCALE GENOMIC DNA]</scope>
    <source>
        <strain evidence="5">J5-5</strain>
    </source>
</reference>
<dbReference type="Proteomes" id="UP000049495">
    <property type="component" value="Unassembled WGS sequence"/>
</dbReference>
<keyword evidence="4" id="KW-1185">Reference proteome</keyword>
<accession>A0A822N2G7</accession>
<dbReference type="AlphaFoldDB" id="A0A822N2G7"/>
<sequence length="46" mass="5382">MLFNSQIRDAVISTAILLSTMHETRQTEKPFKNNNQRTFSSQKRVN</sequence>
<dbReference type="EMBL" id="CCJX01000107">
    <property type="protein sequence ID" value="CDT42121.1"/>
    <property type="molecule type" value="Genomic_DNA"/>
</dbReference>
<evidence type="ECO:0000313" key="3">
    <source>
        <dbReference type="EMBL" id="CDT42121.1"/>
    </source>
</evidence>
<organism evidence="2 5">
    <name type="scientific">Vibrio crassostreae</name>
    <dbReference type="NCBI Taxonomy" id="246167"/>
    <lineage>
        <taxon>Bacteria</taxon>
        <taxon>Pseudomonadati</taxon>
        <taxon>Pseudomonadota</taxon>
        <taxon>Gammaproteobacteria</taxon>
        <taxon>Vibrionales</taxon>
        <taxon>Vibrionaceae</taxon>
        <taxon>Vibrio</taxon>
    </lineage>
</organism>
<protein>
    <submittedName>
        <fullName evidence="2">Uncharacterized protein</fullName>
    </submittedName>
</protein>
<feature type="region of interest" description="Disordered" evidence="1">
    <location>
        <begin position="23"/>
        <end position="46"/>
    </location>
</feature>
<feature type="compositionally biased region" description="Polar residues" evidence="1">
    <location>
        <begin position="32"/>
        <end position="46"/>
    </location>
</feature>
<gene>
    <name evidence="3" type="ORF">VCR4J5_240123</name>
    <name evidence="2" type="ORF">VCR5J5_250133</name>
</gene>
<evidence type="ECO:0000313" key="2">
    <source>
        <dbReference type="EMBL" id="CDT35908.1"/>
    </source>
</evidence>
<name>A0A822N2G7_9VIBR</name>